<reference evidence="2" key="1">
    <citation type="journal article" date="2019" name="Int. J. Syst. Evol. Microbiol.">
        <title>The Global Catalogue of Microorganisms (GCM) 10K type strain sequencing project: providing services to taxonomists for standard genome sequencing and annotation.</title>
        <authorList>
            <consortium name="The Broad Institute Genomics Platform"/>
            <consortium name="The Broad Institute Genome Sequencing Center for Infectious Disease"/>
            <person name="Wu L."/>
            <person name="Ma J."/>
        </authorList>
    </citation>
    <scope>NUCLEOTIDE SEQUENCE [LARGE SCALE GENOMIC DNA]</scope>
    <source>
        <strain evidence="2">JCM 17111</strain>
    </source>
</reference>
<dbReference type="InterPro" id="IPR024079">
    <property type="entry name" value="MetalloPept_cat_dom_sf"/>
</dbReference>
<evidence type="ECO:0000313" key="1">
    <source>
        <dbReference type="EMBL" id="GAA3568920.1"/>
    </source>
</evidence>
<protein>
    <submittedName>
        <fullName evidence="1">Uncharacterized protein</fullName>
    </submittedName>
</protein>
<accession>A0ABP6XL82</accession>
<proteinExistence type="predicted"/>
<sequence length="747" mass="84020">MLSPSELVGEGLEPTHEQLTNDIEPQEAAEIPIFPFPLGFRESGLYIKSLFLKFPRPLPLPMRPAISTSLNGSDQVAINLDQLNDEESEGLKIRPILLYEEFRLDVDGLYPQMMASGYFRFPGVHYIAKLSKTSTSTYVGKIWYRYGNTSSSSFPYTKIEVEVNNALAPSSKKAKVKFTGPGGVTKTSTYTYRSKYFRDVNLEYDCEQGVTPILGINTHEHPNRPPNLNNENITLDTIFRRAGFNVTRAHDNVVPSSLKGSNGQWSNMELHDAMQIYWSKFANAPNWALWTFFAKQHESGSGLGGIMFDSIGPNHRQGTAIFYDSFINNVPNGESNPSAYRRRMKFWTAAHEMGHAFNLAHSWQKSLGTPWIPLANEPEARSFMNYPYFVSGGIDTFFGSFNYRFSNSELLFVRHAPNPFVQMGNSSWFVNHGFTDEEHHEGTDLKLEVRVNRQNNIVQYMEPVYIELKLTNTSGISMSVEKHILEDLHDIAIEIQKPNGQTELLKSFVTQLFAPEGTILAPNESIYHSFFISAGPDKWYIKESGTYSINAKLLHDDQIYCSNTMELHVLNPTSETQVVHSSQYFTDQVARVLYFNGSRVLTEANDTLAKVVSELPELNAAMHAAVALANPYTKEYNVLTFPDATIPTSIDAAVSNNASITVEEPNAKIALDYLLEATKDMDKFMDSYGHIQTVNQVDVLTETLLASKSKKDAQAIQQKMISSFKERGVLSKVIDDLENKLNAIKGK</sequence>
<dbReference type="EMBL" id="BAABCY010000050">
    <property type="protein sequence ID" value="GAA3568920.1"/>
    <property type="molecule type" value="Genomic_DNA"/>
</dbReference>
<dbReference type="SUPFAM" id="SSF55486">
    <property type="entry name" value="Metalloproteases ('zincins'), catalytic domain"/>
    <property type="match status" value="1"/>
</dbReference>
<name>A0ABP6XL82_9FLAO</name>
<comment type="caution">
    <text evidence="1">The sequence shown here is derived from an EMBL/GenBank/DDBJ whole genome shotgun (WGS) entry which is preliminary data.</text>
</comment>
<keyword evidence="2" id="KW-1185">Reference proteome</keyword>
<dbReference type="Gene3D" id="3.40.390.10">
    <property type="entry name" value="Collagenase (Catalytic Domain)"/>
    <property type="match status" value="1"/>
</dbReference>
<organism evidence="1 2">
    <name type="scientific">Snuella lapsa</name>
    <dbReference type="NCBI Taxonomy" id="870481"/>
    <lineage>
        <taxon>Bacteria</taxon>
        <taxon>Pseudomonadati</taxon>
        <taxon>Bacteroidota</taxon>
        <taxon>Flavobacteriia</taxon>
        <taxon>Flavobacteriales</taxon>
        <taxon>Flavobacteriaceae</taxon>
        <taxon>Snuella</taxon>
    </lineage>
</organism>
<gene>
    <name evidence="1" type="ORF">GCM10022395_18370</name>
</gene>
<evidence type="ECO:0000313" key="2">
    <source>
        <dbReference type="Proteomes" id="UP001500954"/>
    </source>
</evidence>
<dbReference type="Proteomes" id="UP001500954">
    <property type="component" value="Unassembled WGS sequence"/>
</dbReference>